<organism evidence="1 2">
    <name type="scientific">Echria macrotheca</name>
    <dbReference type="NCBI Taxonomy" id="438768"/>
    <lineage>
        <taxon>Eukaryota</taxon>
        <taxon>Fungi</taxon>
        <taxon>Dikarya</taxon>
        <taxon>Ascomycota</taxon>
        <taxon>Pezizomycotina</taxon>
        <taxon>Sordariomycetes</taxon>
        <taxon>Sordariomycetidae</taxon>
        <taxon>Sordariales</taxon>
        <taxon>Schizotheciaceae</taxon>
        <taxon>Echria</taxon>
    </lineage>
</organism>
<dbReference type="AlphaFoldDB" id="A0AAJ0BJ15"/>
<reference evidence="1" key="1">
    <citation type="submission" date="2023-06" db="EMBL/GenBank/DDBJ databases">
        <title>Genome-scale phylogeny and comparative genomics of the fungal order Sordariales.</title>
        <authorList>
            <consortium name="Lawrence Berkeley National Laboratory"/>
            <person name="Hensen N."/>
            <person name="Bonometti L."/>
            <person name="Westerberg I."/>
            <person name="Brannstrom I.O."/>
            <person name="Guillou S."/>
            <person name="Cros-Aarteil S."/>
            <person name="Calhoun S."/>
            <person name="Haridas S."/>
            <person name="Kuo A."/>
            <person name="Mondo S."/>
            <person name="Pangilinan J."/>
            <person name="Riley R."/>
            <person name="Labutti K."/>
            <person name="Andreopoulos B."/>
            <person name="Lipzen A."/>
            <person name="Chen C."/>
            <person name="Yanf M."/>
            <person name="Daum C."/>
            <person name="Ng V."/>
            <person name="Clum A."/>
            <person name="Steindorff A."/>
            <person name="Ohm R."/>
            <person name="Martin F."/>
            <person name="Silar P."/>
            <person name="Natvig D."/>
            <person name="Lalanne C."/>
            <person name="Gautier V."/>
            <person name="Ament-Velasquez S.L."/>
            <person name="Kruys A."/>
            <person name="Hutchinson M.I."/>
            <person name="Powell A.J."/>
            <person name="Barry K."/>
            <person name="Miller A.N."/>
            <person name="Grigoriev I.V."/>
            <person name="Debuchy R."/>
            <person name="Gladieux P."/>
            <person name="Thoren M.H."/>
            <person name="Johannesson H."/>
        </authorList>
    </citation>
    <scope>NUCLEOTIDE SEQUENCE</scope>
    <source>
        <strain evidence="1">PSN4</strain>
    </source>
</reference>
<dbReference type="EMBL" id="MU839829">
    <property type="protein sequence ID" value="KAK1758088.1"/>
    <property type="molecule type" value="Genomic_DNA"/>
</dbReference>
<name>A0AAJ0BJ15_9PEZI</name>
<keyword evidence="2" id="KW-1185">Reference proteome</keyword>
<evidence type="ECO:0000313" key="2">
    <source>
        <dbReference type="Proteomes" id="UP001239445"/>
    </source>
</evidence>
<gene>
    <name evidence="1" type="ORF">QBC47DRAFT_132890</name>
</gene>
<accession>A0AAJ0BJ15</accession>
<proteinExistence type="predicted"/>
<comment type="caution">
    <text evidence="1">The sequence shown here is derived from an EMBL/GenBank/DDBJ whole genome shotgun (WGS) entry which is preliminary data.</text>
</comment>
<dbReference type="Proteomes" id="UP001239445">
    <property type="component" value="Unassembled WGS sequence"/>
</dbReference>
<protein>
    <submittedName>
        <fullName evidence="1">Uncharacterized protein</fullName>
    </submittedName>
</protein>
<sequence>MVTSFFIQTSADPSSSPFSTSQPVDVPASGLVRLAKWSIQLRELLHDREFRDRAGPITLVPQPDQDIDVDAIKYVLETLCGFTRTRPQSIPIDRLSRRCNALWYYGCDPAAFSGLWERLDKPWEHATGVDWHEYCWRRPPLRIKEDETLKYANAAWVLEKDAVFAQAIQSAVWDSTEDTLSTSVTALKDIKRWRVQYFKRVFSKLVALLTALICADETRAIGVKIQKQLRESRQLGIQLGATEEAWEQNAAMLSRFSIYGFMYQVDLVLLKDTSESSVLPPTGGSSKQDSDTMSVLGPKSVITFNPMRALKRVFGGSYRDEVKKMLEKIDEKIQADQAEFVADRIAERNRILEGWRRWLAQTQPPRERVVQPPGVVAELG</sequence>
<evidence type="ECO:0000313" key="1">
    <source>
        <dbReference type="EMBL" id="KAK1758088.1"/>
    </source>
</evidence>